<dbReference type="InterPro" id="IPR036063">
    <property type="entry name" value="Smr_dom_sf"/>
</dbReference>
<evidence type="ECO:0000313" key="2">
    <source>
        <dbReference type="EMBL" id="GHA48216.1"/>
    </source>
</evidence>
<dbReference type="Proteomes" id="UP000634455">
    <property type="component" value="Unassembled WGS sequence"/>
</dbReference>
<accession>A0ABQ3CX69</accession>
<proteinExistence type="predicted"/>
<sequence length="197" mass="22130">MARGKNKGLSNDDIAIWKQIADGVKPLSPRKVIPKPIKTAKTLRSTTPITQSPIQPFHIGDKVVETRKGSGPDFREAPAKTSPNMDKRNFQRLLKGKMEIEATLDLHGMTYDQAQKRITMFIRQSHVAGLRMILVITGKGRTHGVDEFNRPKGGVLRQSLPDWLRSPALNHLVLQVTPAQQRHGGAGAWYVYLRRLR</sequence>
<dbReference type="RefSeq" id="WP_189639642.1">
    <property type="nucleotide sequence ID" value="NZ_BMZF01000002.1"/>
</dbReference>
<organism evidence="2 3">
    <name type="scientific">Paramylibacter ulvae</name>
    <dbReference type="NCBI Taxonomy" id="1651968"/>
    <lineage>
        <taxon>Bacteria</taxon>
        <taxon>Pseudomonadati</taxon>
        <taxon>Pseudomonadota</taxon>
        <taxon>Alphaproteobacteria</taxon>
        <taxon>Rhodobacterales</taxon>
        <taxon>Paracoccaceae</taxon>
        <taxon>Paramylibacter</taxon>
    </lineage>
</organism>
<dbReference type="PANTHER" id="PTHR35562">
    <property type="entry name" value="DNA ENDONUCLEASE SMRA-RELATED"/>
    <property type="match status" value="1"/>
</dbReference>
<keyword evidence="3" id="KW-1185">Reference proteome</keyword>
<feature type="domain" description="Smr" evidence="1">
    <location>
        <begin position="104"/>
        <end position="194"/>
    </location>
</feature>
<dbReference type="Gene3D" id="3.30.1370.110">
    <property type="match status" value="1"/>
</dbReference>
<gene>
    <name evidence="2" type="ORF">GCM10008927_11520</name>
</gene>
<dbReference type="EMBL" id="BMZF01000002">
    <property type="protein sequence ID" value="GHA48216.1"/>
    <property type="molecule type" value="Genomic_DNA"/>
</dbReference>
<dbReference type="Pfam" id="PF01713">
    <property type="entry name" value="Smr"/>
    <property type="match status" value="1"/>
</dbReference>
<dbReference type="PANTHER" id="PTHR35562:SF2">
    <property type="entry name" value="DNA ENDONUCLEASE SMRA-RELATED"/>
    <property type="match status" value="1"/>
</dbReference>
<comment type="caution">
    <text evidence="2">The sequence shown here is derived from an EMBL/GenBank/DDBJ whole genome shotgun (WGS) entry which is preliminary data.</text>
</comment>
<dbReference type="SUPFAM" id="SSF160443">
    <property type="entry name" value="SMR domain-like"/>
    <property type="match status" value="1"/>
</dbReference>
<name>A0ABQ3CX69_9RHOB</name>
<evidence type="ECO:0000313" key="3">
    <source>
        <dbReference type="Proteomes" id="UP000634455"/>
    </source>
</evidence>
<protein>
    <submittedName>
        <fullName evidence="2">DNA mismatch repair protein MutS</fullName>
    </submittedName>
</protein>
<dbReference type="PROSITE" id="PS50828">
    <property type="entry name" value="SMR"/>
    <property type="match status" value="1"/>
</dbReference>
<dbReference type="InterPro" id="IPR002625">
    <property type="entry name" value="Smr_dom"/>
</dbReference>
<reference evidence="3" key="1">
    <citation type="journal article" date="2019" name="Int. J. Syst. Evol. Microbiol.">
        <title>The Global Catalogue of Microorganisms (GCM) 10K type strain sequencing project: providing services to taxonomists for standard genome sequencing and annotation.</title>
        <authorList>
            <consortium name="The Broad Institute Genomics Platform"/>
            <consortium name="The Broad Institute Genome Sequencing Center for Infectious Disease"/>
            <person name="Wu L."/>
            <person name="Ma J."/>
        </authorList>
    </citation>
    <scope>NUCLEOTIDE SEQUENCE [LARGE SCALE GENOMIC DNA]</scope>
    <source>
        <strain evidence="3">KCTC 32465</strain>
    </source>
</reference>
<evidence type="ECO:0000259" key="1">
    <source>
        <dbReference type="PROSITE" id="PS50828"/>
    </source>
</evidence>